<name>A0ABW4AK54_9ACTN</name>
<sequence>MRTPRTMLLALTVLLALAACGGIESETGLSPADERRLVDLGRLQDGEHVLFYTSRGEDLEDAGTFFTESRVVSYWALGGDGEEEISIPLKDITALDLDANADSWTYAAYLTVTWGADGTKTKVYLQSDADEFPQHFHDALKKQWERQR</sequence>
<dbReference type="PROSITE" id="PS51257">
    <property type="entry name" value="PROKAR_LIPOPROTEIN"/>
    <property type="match status" value="1"/>
</dbReference>
<accession>A0ABW4AK54</accession>
<dbReference type="EMBL" id="JBHTMK010000047">
    <property type="protein sequence ID" value="MFD1370829.1"/>
    <property type="molecule type" value="Genomic_DNA"/>
</dbReference>
<protein>
    <recommendedName>
        <fullName evidence="4">Lipoprotein</fullName>
    </recommendedName>
</protein>
<organism evidence="2 3">
    <name type="scientific">Actinoplanes sichuanensis</name>
    <dbReference type="NCBI Taxonomy" id="512349"/>
    <lineage>
        <taxon>Bacteria</taxon>
        <taxon>Bacillati</taxon>
        <taxon>Actinomycetota</taxon>
        <taxon>Actinomycetes</taxon>
        <taxon>Micromonosporales</taxon>
        <taxon>Micromonosporaceae</taxon>
        <taxon>Actinoplanes</taxon>
    </lineage>
</organism>
<gene>
    <name evidence="2" type="ORF">ACFQ5G_36285</name>
</gene>
<evidence type="ECO:0000256" key="1">
    <source>
        <dbReference type="SAM" id="SignalP"/>
    </source>
</evidence>
<feature type="chain" id="PRO_5046243680" description="Lipoprotein" evidence="1">
    <location>
        <begin position="19"/>
        <end position="148"/>
    </location>
</feature>
<evidence type="ECO:0000313" key="2">
    <source>
        <dbReference type="EMBL" id="MFD1370829.1"/>
    </source>
</evidence>
<keyword evidence="1" id="KW-0732">Signal</keyword>
<evidence type="ECO:0008006" key="4">
    <source>
        <dbReference type="Google" id="ProtNLM"/>
    </source>
</evidence>
<dbReference type="Proteomes" id="UP001597183">
    <property type="component" value="Unassembled WGS sequence"/>
</dbReference>
<comment type="caution">
    <text evidence="2">The sequence shown here is derived from an EMBL/GenBank/DDBJ whole genome shotgun (WGS) entry which is preliminary data.</text>
</comment>
<keyword evidence="3" id="KW-1185">Reference proteome</keyword>
<reference evidence="3" key="1">
    <citation type="journal article" date="2019" name="Int. J. Syst. Evol. Microbiol.">
        <title>The Global Catalogue of Microorganisms (GCM) 10K type strain sequencing project: providing services to taxonomists for standard genome sequencing and annotation.</title>
        <authorList>
            <consortium name="The Broad Institute Genomics Platform"/>
            <consortium name="The Broad Institute Genome Sequencing Center for Infectious Disease"/>
            <person name="Wu L."/>
            <person name="Ma J."/>
        </authorList>
    </citation>
    <scope>NUCLEOTIDE SEQUENCE [LARGE SCALE GENOMIC DNA]</scope>
    <source>
        <strain evidence="3">CCM 7526</strain>
    </source>
</reference>
<proteinExistence type="predicted"/>
<dbReference type="RefSeq" id="WP_317795140.1">
    <property type="nucleotide sequence ID" value="NZ_AP028461.1"/>
</dbReference>
<evidence type="ECO:0000313" key="3">
    <source>
        <dbReference type="Proteomes" id="UP001597183"/>
    </source>
</evidence>
<feature type="signal peptide" evidence="1">
    <location>
        <begin position="1"/>
        <end position="18"/>
    </location>
</feature>